<evidence type="ECO:0000256" key="4">
    <source>
        <dbReference type="ARBA" id="ARBA00022917"/>
    </source>
</evidence>
<keyword evidence="5" id="KW-0342">GTP-binding</keyword>
<dbReference type="NCBIfam" id="TIGR00475">
    <property type="entry name" value="selB"/>
    <property type="match status" value="1"/>
</dbReference>
<comment type="subcellular location">
    <subcellularLocation>
        <location evidence="1">Cytoplasm</location>
    </subcellularLocation>
</comment>
<dbReference type="SUPFAM" id="SSF50447">
    <property type="entry name" value="Translation proteins"/>
    <property type="match status" value="1"/>
</dbReference>
<keyword evidence="9" id="KW-0251">Elongation factor</keyword>
<evidence type="ECO:0000256" key="7">
    <source>
        <dbReference type="ARBA" id="ARBA00031615"/>
    </source>
</evidence>
<dbReference type="InterPro" id="IPR050055">
    <property type="entry name" value="EF-Tu_GTPase"/>
</dbReference>
<evidence type="ECO:0000313" key="10">
    <source>
        <dbReference type="Proteomes" id="UP000614410"/>
    </source>
</evidence>
<dbReference type="GO" id="GO:0005525">
    <property type="term" value="F:GTP binding"/>
    <property type="evidence" value="ECO:0007669"/>
    <property type="project" value="UniProtKB-KW"/>
</dbReference>
<dbReference type="InterPro" id="IPR036390">
    <property type="entry name" value="WH_DNA-bd_sf"/>
</dbReference>
<dbReference type="SUPFAM" id="SSF52540">
    <property type="entry name" value="P-loop containing nucleoside triphosphate hydrolases"/>
    <property type="match status" value="1"/>
</dbReference>
<dbReference type="InterPro" id="IPR031157">
    <property type="entry name" value="G_TR_CS"/>
</dbReference>
<dbReference type="Gene3D" id="3.40.50.300">
    <property type="entry name" value="P-loop containing nucleotide triphosphate hydrolases"/>
    <property type="match status" value="1"/>
</dbReference>
<dbReference type="InterPro" id="IPR015191">
    <property type="entry name" value="SelB_WHD4"/>
</dbReference>
<sequence length="597" mass="63698">MQVIATAGHVDHGKSTLVRALTGMEPDRWAEERRRGMTIDLGYAWARLPSGRQIAFVDVPGHERFATNMLAGIGPVPAVLLVIAADEGWAAQTEDHVRALNALGVSHGVVAVTRCDLADPTSAMAEAAERLAGTTLAGVPAVAVSGATGEGLEQLRTALDQLASRLIAPDPTTRVRLWVDRCFTIHGSGTVVTGTLAAGTVRRGDVMELKGREVSVRALQCLGEPVDEVSGVARIAVNLRGVAHDHAHRGDTLLSRGAWRDSCAVDVRTNHRELPTHLVVHVGSAAIPARVRVLPDGDVDAPAPSTACARLQLQSPVPLQVGDRLLLRDPGRRSILGGATVLDPAPPPLRRRGAARARAAALREDPGIPDLQRELARREFVREDLLSAIGVAVPQSLPPATVRVRSWLIERGRWERWREQLRDAVGAPQPGARLDAGLTRSDLVRALHLPDVEVLGALVAACDELEDVGGRVRRRGAVSTLRPDIAAAVRRLADALARQPFSAPEQPQLSALGLGRRELGAAAAAGVILRLPGDVVLLPDAPQQAAERLGMVPQPFTLSAARQALGTTRRVAVPLLEHLDSIRLTERVDGDLRRLRG</sequence>
<dbReference type="InterPro" id="IPR009000">
    <property type="entry name" value="Transl_B-barrel_sf"/>
</dbReference>
<dbReference type="InterPro" id="IPR036388">
    <property type="entry name" value="WH-like_DNA-bd_sf"/>
</dbReference>
<feature type="domain" description="Tr-type G" evidence="8">
    <location>
        <begin position="1"/>
        <end position="172"/>
    </location>
</feature>
<evidence type="ECO:0000256" key="5">
    <source>
        <dbReference type="ARBA" id="ARBA00023134"/>
    </source>
</evidence>
<dbReference type="GO" id="GO:0001514">
    <property type="term" value="P:selenocysteine incorporation"/>
    <property type="evidence" value="ECO:0007669"/>
    <property type="project" value="InterPro"/>
</dbReference>
<dbReference type="AlphaFoldDB" id="A0A934KHP8"/>
<evidence type="ECO:0000256" key="2">
    <source>
        <dbReference type="ARBA" id="ARBA00015953"/>
    </source>
</evidence>
<protein>
    <recommendedName>
        <fullName evidence="2">Selenocysteine-specific elongation factor</fullName>
    </recommendedName>
    <alternativeName>
        <fullName evidence="7">SelB translation factor</fullName>
    </alternativeName>
</protein>
<dbReference type="Gene3D" id="1.10.10.10">
    <property type="entry name" value="Winged helix-like DNA-binding domain superfamily/Winged helix DNA-binding domain"/>
    <property type="match status" value="1"/>
</dbReference>
<proteinExistence type="predicted"/>
<evidence type="ECO:0000256" key="1">
    <source>
        <dbReference type="ARBA" id="ARBA00004496"/>
    </source>
</evidence>
<comment type="caution">
    <text evidence="9">The sequence shown here is derived from an EMBL/GenBank/DDBJ whole genome shotgun (WGS) entry which is preliminary data.</text>
</comment>
<dbReference type="InterPro" id="IPR057335">
    <property type="entry name" value="Beta-barrel_SelB"/>
</dbReference>
<dbReference type="PANTHER" id="PTHR43721:SF22">
    <property type="entry name" value="ELONGATION FACTOR TU, MITOCHONDRIAL"/>
    <property type="match status" value="1"/>
</dbReference>
<dbReference type="SUPFAM" id="SSF46785">
    <property type="entry name" value="Winged helix' DNA-binding domain"/>
    <property type="match status" value="1"/>
</dbReference>
<dbReference type="GO" id="GO:0003746">
    <property type="term" value="F:translation elongation factor activity"/>
    <property type="evidence" value="ECO:0007669"/>
    <property type="project" value="UniProtKB-KW"/>
</dbReference>
<dbReference type="InterPro" id="IPR004535">
    <property type="entry name" value="Transl_elong_SelB"/>
</dbReference>
<name>A0A934KHP8_9BACT</name>
<evidence type="ECO:0000256" key="3">
    <source>
        <dbReference type="ARBA" id="ARBA00022490"/>
    </source>
</evidence>
<gene>
    <name evidence="9" type="primary">selB</name>
    <name evidence="9" type="ORF">JF887_09570</name>
</gene>
<dbReference type="Pfam" id="PF25461">
    <property type="entry name" value="Beta-barrel_SelB"/>
    <property type="match status" value="1"/>
</dbReference>
<evidence type="ECO:0000313" key="9">
    <source>
        <dbReference type="EMBL" id="MBJ7609656.1"/>
    </source>
</evidence>
<dbReference type="Pfam" id="PF09107">
    <property type="entry name" value="WHD_3rd_SelB"/>
    <property type="match status" value="1"/>
</dbReference>
<dbReference type="PROSITE" id="PS51722">
    <property type="entry name" value="G_TR_2"/>
    <property type="match status" value="1"/>
</dbReference>
<evidence type="ECO:0000259" key="8">
    <source>
        <dbReference type="PROSITE" id="PS51722"/>
    </source>
</evidence>
<dbReference type="PROSITE" id="PS00301">
    <property type="entry name" value="G_TR_1"/>
    <property type="match status" value="1"/>
</dbReference>
<dbReference type="InterPro" id="IPR004161">
    <property type="entry name" value="EFTu-like_2"/>
</dbReference>
<dbReference type="InterPro" id="IPR000795">
    <property type="entry name" value="T_Tr_GTP-bd_dom"/>
</dbReference>
<dbReference type="Pfam" id="PF00009">
    <property type="entry name" value="GTP_EFTU"/>
    <property type="match status" value="1"/>
</dbReference>
<dbReference type="GO" id="GO:0003924">
    <property type="term" value="F:GTPase activity"/>
    <property type="evidence" value="ECO:0007669"/>
    <property type="project" value="InterPro"/>
</dbReference>
<organism evidence="9 10">
    <name type="scientific">Candidatus Amunia macphersoniae</name>
    <dbReference type="NCBI Taxonomy" id="3127014"/>
    <lineage>
        <taxon>Bacteria</taxon>
        <taxon>Bacillati</taxon>
        <taxon>Candidatus Dormiibacterota</taxon>
        <taxon>Candidatus Dormibacteria</taxon>
        <taxon>Candidatus Aeolococcales</taxon>
        <taxon>Candidatus Aeolococcaceae</taxon>
        <taxon>Candidatus Amunia</taxon>
    </lineage>
</organism>
<keyword evidence="4" id="KW-0648">Protein biosynthesis</keyword>
<dbReference type="EMBL" id="JAEKNN010000050">
    <property type="protein sequence ID" value="MBJ7609656.1"/>
    <property type="molecule type" value="Genomic_DNA"/>
</dbReference>
<accession>A0A934KHP8</accession>
<dbReference type="CDD" id="cd04171">
    <property type="entry name" value="SelB"/>
    <property type="match status" value="1"/>
</dbReference>
<dbReference type="PANTHER" id="PTHR43721">
    <property type="entry name" value="ELONGATION FACTOR TU-RELATED"/>
    <property type="match status" value="1"/>
</dbReference>
<keyword evidence="5" id="KW-0547">Nucleotide-binding</keyword>
<dbReference type="Proteomes" id="UP000614410">
    <property type="component" value="Unassembled WGS sequence"/>
</dbReference>
<dbReference type="Pfam" id="PF03144">
    <property type="entry name" value="GTP_EFTU_D2"/>
    <property type="match status" value="1"/>
</dbReference>
<dbReference type="InterPro" id="IPR027417">
    <property type="entry name" value="P-loop_NTPase"/>
</dbReference>
<keyword evidence="3" id="KW-0963">Cytoplasm</keyword>
<dbReference type="Gene3D" id="2.40.30.10">
    <property type="entry name" value="Translation factors"/>
    <property type="match status" value="1"/>
</dbReference>
<evidence type="ECO:0000256" key="6">
    <source>
        <dbReference type="ARBA" id="ARBA00025526"/>
    </source>
</evidence>
<comment type="function">
    <text evidence="6">Translation factor necessary for the incorporation of selenocysteine into proteins. It probably replaces EF-Tu for the insertion of selenocysteine directed by the UGA codon. SelB binds GTP and GDP.</text>
</comment>
<dbReference type="GO" id="GO:0003723">
    <property type="term" value="F:RNA binding"/>
    <property type="evidence" value="ECO:0007669"/>
    <property type="project" value="InterPro"/>
</dbReference>
<dbReference type="GO" id="GO:0005737">
    <property type="term" value="C:cytoplasm"/>
    <property type="evidence" value="ECO:0007669"/>
    <property type="project" value="UniProtKB-SubCell"/>
</dbReference>
<reference evidence="9 10" key="1">
    <citation type="submission" date="2020-10" db="EMBL/GenBank/DDBJ databases">
        <title>Ca. Dormibacterota MAGs.</title>
        <authorList>
            <person name="Montgomery K."/>
        </authorList>
    </citation>
    <scope>NUCLEOTIDE SEQUENCE [LARGE SCALE GENOMIC DNA]</scope>
    <source>
        <strain evidence="9">Mitchell_Peninsula_5</strain>
    </source>
</reference>